<name>A0ABU8CIG3_9HYPH</name>
<comment type="caution">
    <text evidence="1">The sequence shown here is derived from an EMBL/GenBank/DDBJ whole genome shotgun (WGS) entry which is preliminary data.</text>
</comment>
<dbReference type="Proteomes" id="UP001531129">
    <property type="component" value="Unassembled WGS sequence"/>
</dbReference>
<gene>
    <name evidence="1" type="ORF">V8Q02_11590</name>
</gene>
<protein>
    <submittedName>
        <fullName evidence="1">Uncharacterized protein</fullName>
    </submittedName>
</protein>
<accession>A0ABU8CIG3</accession>
<proteinExistence type="predicted"/>
<reference evidence="1 2" key="1">
    <citation type="submission" date="2024-01" db="EMBL/GenBank/DDBJ databases">
        <title>Draft genome sequences of three bacterial strains isolated from Acacia saligna represent a potential new species within the genus Rhizobium.</title>
        <authorList>
            <person name="Tambong J.T."/>
            <person name="Mnasri B."/>
        </authorList>
    </citation>
    <scope>NUCLEOTIDE SEQUENCE [LARGE SCALE GENOMIC DNA]</scope>
    <source>
        <strain evidence="1 2">1AS12I</strain>
    </source>
</reference>
<sequence length="64" mass="6446">MTGQAISATSIVAMSYAEPNRTGGSTTVPVHELPPTLDLAVALVDAALAVGGERGITNPVRATK</sequence>
<evidence type="ECO:0000313" key="2">
    <source>
        <dbReference type="Proteomes" id="UP001531129"/>
    </source>
</evidence>
<dbReference type="EMBL" id="JBAMYC010000005">
    <property type="protein sequence ID" value="MEI1248666.1"/>
    <property type="molecule type" value="Genomic_DNA"/>
</dbReference>
<evidence type="ECO:0000313" key="1">
    <source>
        <dbReference type="EMBL" id="MEI1248666.1"/>
    </source>
</evidence>
<organism evidence="1 2">
    <name type="scientific">Rhizobium aouanii</name>
    <dbReference type="NCBI Taxonomy" id="3118145"/>
    <lineage>
        <taxon>Bacteria</taxon>
        <taxon>Pseudomonadati</taxon>
        <taxon>Pseudomonadota</taxon>
        <taxon>Alphaproteobacteria</taxon>
        <taxon>Hyphomicrobiales</taxon>
        <taxon>Rhizobiaceae</taxon>
        <taxon>Rhizobium/Agrobacterium group</taxon>
        <taxon>Rhizobium</taxon>
    </lineage>
</organism>
<dbReference type="RefSeq" id="WP_335912763.1">
    <property type="nucleotide sequence ID" value="NZ_JBAMYB010000005.1"/>
</dbReference>
<keyword evidence="2" id="KW-1185">Reference proteome</keyword>